<keyword evidence="2" id="KW-1185">Reference proteome</keyword>
<name>A0A3M7R555_BRAPC</name>
<evidence type="ECO:0000313" key="1">
    <source>
        <dbReference type="EMBL" id="RNA18504.1"/>
    </source>
</evidence>
<dbReference type="AlphaFoldDB" id="A0A3M7R555"/>
<dbReference type="EMBL" id="REGN01004226">
    <property type="protein sequence ID" value="RNA18504.1"/>
    <property type="molecule type" value="Genomic_DNA"/>
</dbReference>
<comment type="caution">
    <text evidence="1">The sequence shown here is derived from an EMBL/GenBank/DDBJ whole genome shotgun (WGS) entry which is preliminary data.</text>
</comment>
<gene>
    <name evidence="1" type="ORF">BpHYR1_017299</name>
</gene>
<protein>
    <submittedName>
        <fullName evidence="1">Uncharacterized protein</fullName>
    </submittedName>
</protein>
<proteinExistence type="predicted"/>
<evidence type="ECO:0000313" key="2">
    <source>
        <dbReference type="Proteomes" id="UP000276133"/>
    </source>
</evidence>
<organism evidence="1 2">
    <name type="scientific">Brachionus plicatilis</name>
    <name type="common">Marine rotifer</name>
    <name type="synonym">Brachionus muelleri</name>
    <dbReference type="NCBI Taxonomy" id="10195"/>
    <lineage>
        <taxon>Eukaryota</taxon>
        <taxon>Metazoa</taxon>
        <taxon>Spiralia</taxon>
        <taxon>Gnathifera</taxon>
        <taxon>Rotifera</taxon>
        <taxon>Eurotatoria</taxon>
        <taxon>Monogononta</taxon>
        <taxon>Pseudotrocha</taxon>
        <taxon>Ploima</taxon>
        <taxon>Brachionidae</taxon>
        <taxon>Brachionus</taxon>
    </lineage>
</organism>
<sequence>MNREVLRNLVLRNKKRAKKYAALFFALYKSHKSQVKCNQDFDLKKYNYLFEFLFQCIKNLCLSKSRLSKSYFDLFLTFNNNYCLN</sequence>
<accession>A0A3M7R555</accession>
<dbReference type="Proteomes" id="UP000276133">
    <property type="component" value="Unassembled WGS sequence"/>
</dbReference>
<reference evidence="1 2" key="1">
    <citation type="journal article" date="2018" name="Sci. Rep.">
        <title>Genomic signatures of local adaptation to the degree of environmental predictability in rotifers.</title>
        <authorList>
            <person name="Franch-Gras L."/>
            <person name="Hahn C."/>
            <person name="Garcia-Roger E.M."/>
            <person name="Carmona M.J."/>
            <person name="Serra M."/>
            <person name="Gomez A."/>
        </authorList>
    </citation>
    <scope>NUCLEOTIDE SEQUENCE [LARGE SCALE GENOMIC DNA]</scope>
    <source>
        <strain evidence="1">HYR1</strain>
    </source>
</reference>